<dbReference type="AlphaFoldDB" id="B9Z8I2"/>
<gene>
    <name evidence="3" type="ORF">FuraDRAFT_3668</name>
</gene>
<dbReference type="EMBL" id="ACIS01000013">
    <property type="protein sequence ID" value="EEG06920.1"/>
    <property type="molecule type" value="Genomic_DNA"/>
</dbReference>
<evidence type="ECO:0000259" key="2">
    <source>
        <dbReference type="Pfam" id="PF05707"/>
    </source>
</evidence>
<keyword evidence="4" id="KW-1185">Reference proteome</keyword>
<evidence type="ECO:0000256" key="1">
    <source>
        <dbReference type="SAM" id="Phobius"/>
    </source>
</evidence>
<evidence type="ECO:0000313" key="3">
    <source>
        <dbReference type="EMBL" id="EEG06920.1"/>
    </source>
</evidence>
<proteinExistence type="predicted"/>
<comment type="caution">
    <text evidence="3">The sequence shown here is derived from an EMBL/GenBank/DDBJ whole genome shotgun (WGS) entry which is preliminary data.</text>
</comment>
<feature type="transmembrane region" description="Helical" evidence="1">
    <location>
        <begin position="228"/>
        <end position="247"/>
    </location>
</feature>
<reference evidence="3 4" key="1">
    <citation type="submission" date="2009-02" db="EMBL/GenBank/DDBJ databases">
        <title>Sequencing of the draft genome and assembly of Lutiella nitroferrum 2002.</title>
        <authorList>
            <consortium name="US DOE Joint Genome Institute (JGI-PGF)"/>
            <person name="Lucas S."/>
            <person name="Copeland A."/>
            <person name="Lapidus A."/>
            <person name="Glavina del Rio T."/>
            <person name="Tice H."/>
            <person name="Bruce D."/>
            <person name="Goodwin L."/>
            <person name="Pitluck S."/>
            <person name="Larimer F."/>
            <person name="Land M.L."/>
            <person name="Hauser L."/>
            <person name="Coates J.D."/>
        </authorList>
    </citation>
    <scope>NUCLEOTIDE SEQUENCE [LARGE SCALE GENOMIC DNA]</scope>
    <source>
        <strain evidence="3 4">2002</strain>
    </source>
</reference>
<organism evidence="3 4">
    <name type="scientific">Pseudogulbenkiania ferrooxidans 2002</name>
    <dbReference type="NCBI Taxonomy" id="279714"/>
    <lineage>
        <taxon>Bacteria</taxon>
        <taxon>Pseudomonadati</taxon>
        <taxon>Pseudomonadota</taxon>
        <taxon>Betaproteobacteria</taxon>
        <taxon>Neisseriales</taxon>
        <taxon>Chromobacteriaceae</taxon>
        <taxon>Pseudogulbenkiania</taxon>
    </lineage>
</organism>
<accession>B9Z8I2</accession>
<protein>
    <submittedName>
        <fullName evidence="3">Zonular occludens toxin</fullName>
    </submittedName>
</protein>
<dbReference type="RefSeq" id="WP_008955686.1">
    <property type="nucleotide sequence ID" value="NZ_ACIS01000013.1"/>
</dbReference>
<dbReference type="InterPro" id="IPR027417">
    <property type="entry name" value="P-loop_NTPase"/>
</dbReference>
<dbReference type="InterPro" id="IPR008900">
    <property type="entry name" value="Zot_N"/>
</dbReference>
<keyword evidence="1" id="KW-1133">Transmembrane helix</keyword>
<feature type="domain" description="Zona occludens toxin N-terminal" evidence="2">
    <location>
        <begin position="3"/>
        <end position="210"/>
    </location>
</feature>
<dbReference type="Proteomes" id="UP000003165">
    <property type="component" value="Unassembled WGS sequence"/>
</dbReference>
<keyword evidence="1" id="KW-0472">Membrane</keyword>
<sequence length="356" mass="39704" precursor="true">MAINAYTGLQGSGKSFEVMRSVVLEAIFAGRKVVTNIDGINEERIHAYLVKKREADPDKLGHVVHVSNARVKEPAFFPDEEQPDVVSVVQPGDIVAIDEAWRFWGTDGGKFSHEHMQFFRMHRHYTHPDTGVACDVVLMTQDITGLHRNLRNVIEFSFLMTKLKSLGLTKMYRVQIYEGWKQNKKTQIDVHNKKYDSEIFPLYKSYAGGQGKENAIDKRANILTNKKLWLIALGVVAFISFGIWNTWRFFHRTPAGTPALAAKEASQPASQVAPAQPSQPVQPTFSERWRVVGQFSANGQSWVVIANQQNRVRLESPSMFSNSGLSIIGVVDGARVTTWSAPPAAAQSSLGLGVPR</sequence>
<evidence type="ECO:0000313" key="4">
    <source>
        <dbReference type="Proteomes" id="UP000003165"/>
    </source>
</evidence>
<name>B9Z8I2_9NEIS</name>
<dbReference type="eggNOG" id="COG4128">
    <property type="taxonomic scope" value="Bacteria"/>
</dbReference>
<dbReference type="Gene3D" id="3.40.50.300">
    <property type="entry name" value="P-loop containing nucleotide triphosphate hydrolases"/>
    <property type="match status" value="1"/>
</dbReference>
<dbReference type="Pfam" id="PF05707">
    <property type="entry name" value="Zot"/>
    <property type="match status" value="1"/>
</dbReference>
<keyword evidence="1" id="KW-0812">Transmembrane</keyword>